<feature type="region of interest" description="Disordered" evidence="5">
    <location>
        <begin position="224"/>
        <end position="263"/>
    </location>
</feature>
<feature type="compositionally biased region" description="Pro residues" evidence="5">
    <location>
        <begin position="339"/>
        <end position="363"/>
    </location>
</feature>
<dbReference type="InterPro" id="IPR013083">
    <property type="entry name" value="Znf_RING/FYVE/PHD"/>
</dbReference>
<proteinExistence type="evidence at transcript level"/>
<organism evidence="8">
    <name type="scientific">Trametes gibbosa</name>
    <dbReference type="NCBI Taxonomy" id="160864"/>
    <lineage>
        <taxon>Eukaryota</taxon>
        <taxon>Fungi</taxon>
        <taxon>Dikarya</taxon>
        <taxon>Basidiomycota</taxon>
        <taxon>Agaricomycotina</taxon>
        <taxon>Agaricomycetes</taxon>
        <taxon>Polyporales</taxon>
        <taxon>Polyporaceae</taxon>
        <taxon>Trametes</taxon>
    </lineage>
</organism>
<feature type="compositionally biased region" description="Low complexity" evidence="5">
    <location>
        <begin position="502"/>
        <end position="513"/>
    </location>
</feature>
<dbReference type="Gene3D" id="3.30.40.10">
    <property type="entry name" value="Zinc/RING finger domain, C3HC4 (zinc finger)"/>
    <property type="match status" value="1"/>
</dbReference>
<reference evidence="8" key="1">
    <citation type="submission" date="2019-05" db="EMBL/GenBank/DDBJ databases">
        <title>Expression and analysis of primary metabolism gene in Lenzites gibbosa treated with wood chip.</title>
        <authorList>
            <person name="Chi Y."/>
            <person name="Zhang J."/>
            <person name="Li S."/>
        </authorList>
    </citation>
    <scope>NUCLEOTIDE SEQUENCE</scope>
</reference>
<evidence type="ECO:0000256" key="3">
    <source>
        <dbReference type="ARBA" id="ARBA00022833"/>
    </source>
</evidence>
<dbReference type="InterPro" id="IPR013087">
    <property type="entry name" value="Znf_C2H2_type"/>
</dbReference>
<dbReference type="GO" id="GO:0008270">
    <property type="term" value="F:zinc ion binding"/>
    <property type="evidence" value="ECO:0007669"/>
    <property type="project" value="UniProtKB-KW"/>
</dbReference>
<evidence type="ECO:0000256" key="4">
    <source>
        <dbReference type="PROSITE-ProRule" id="PRU00042"/>
    </source>
</evidence>
<evidence type="ECO:0000259" key="6">
    <source>
        <dbReference type="PROSITE" id="PS50089"/>
    </source>
</evidence>
<feature type="domain" description="RING-type" evidence="6">
    <location>
        <begin position="542"/>
        <end position="581"/>
    </location>
</feature>
<dbReference type="AlphaFoldDB" id="A0A6B9KK17"/>
<dbReference type="Gene3D" id="3.30.160.60">
    <property type="entry name" value="Classic Zinc Finger"/>
    <property type="match status" value="1"/>
</dbReference>
<dbReference type="PROSITE" id="PS50089">
    <property type="entry name" value="ZF_RING_2"/>
    <property type="match status" value="1"/>
</dbReference>
<dbReference type="GO" id="GO:0045944">
    <property type="term" value="P:positive regulation of transcription by RNA polymerase II"/>
    <property type="evidence" value="ECO:0007669"/>
    <property type="project" value="TreeGrafter"/>
</dbReference>
<dbReference type="PANTHER" id="PTHR23041">
    <property type="entry name" value="RING FINGER DOMAIN-CONTAINING"/>
    <property type="match status" value="1"/>
</dbReference>
<dbReference type="PROSITE" id="PS00028">
    <property type="entry name" value="ZINC_FINGER_C2H2_1"/>
    <property type="match status" value="1"/>
</dbReference>
<dbReference type="SMART" id="SM00355">
    <property type="entry name" value="ZnF_C2H2"/>
    <property type="match status" value="4"/>
</dbReference>
<dbReference type="EMBL" id="MK994940">
    <property type="protein sequence ID" value="QHA24570.1"/>
    <property type="molecule type" value="mRNA"/>
</dbReference>
<sequence length="595" mass="64093">MPVRRRRAHVDIYIPTPAAMPARCFQCKAPVLGWGSGREHASLTGHTWTPGYYCQSCEATFTSFKLCKAHQKTCTVTVPKPPVAASSTTPAHERKTSISDIVLCSVCGEHFRDAQTLVDHRREHEASTSSIGINSNSKYECSICKLEFTSDLRLAQHAASVNSCETCRMCIPFAMMSLQEHYRSSLAHEVCPWCDQGFASDPELSLHAHKCTARPESQARTLRTKLDSGSESDWHSVDAKAGGASPEPTFPPGKQIQSLSTESERSFAKPCSVTRDAVSVLQSTTSSSVHDTPAPAYEEPLATLNSTRPGIQQLLGKVMSSPRLAQPINYVGPACASPPSLPSASPSPPAIPSPGPATAPHIPPIDLNEGTRRPTLEPKSTIEYDRFTDDADRSSVIAKAALDLLSQRYGMGAAGRVLRAMQELGDMLTDRQSEADLGGELPLRALARDAARAGGTLTPKTVSARSSSPSSAVLRFVASQSADPPTEDVESVHSVKPKPKPAVRSSPVVAAARNPEPGASRARPTKDKRPLRSSAKAQWWNCRSCMTDVCTEPVATVCGHIFCRDCLIRELQDHGTCPVCKKIFLVKLDVAAAPR</sequence>
<dbReference type="PROSITE" id="PS50157">
    <property type="entry name" value="ZINC_FINGER_C2H2_2"/>
    <property type="match status" value="1"/>
</dbReference>
<dbReference type="PANTHER" id="PTHR23041:SF78">
    <property type="entry name" value="E3 UBIQUITIN-PROTEIN LIGASE RNF4"/>
    <property type="match status" value="1"/>
</dbReference>
<feature type="region of interest" description="Disordered" evidence="5">
    <location>
        <begin position="336"/>
        <end position="380"/>
    </location>
</feature>
<dbReference type="InterPro" id="IPR001841">
    <property type="entry name" value="Znf_RING"/>
</dbReference>
<dbReference type="PROSITE" id="PS00518">
    <property type="entry name" value="ZF_RING_1"/>
    <property type="match status" value="1"/>
</dbReference>
<evidence type="ECO:0000256" key="5">
    <source>
        <dbReference type="SAM" id="MobiDB-lite"/>
    </source>
</evidence>
<dbReference type="OrthoDB" id="6105938at2759"/>
<feature type="compositionally biased region" description="Basic and acidic residues" evidence="5">
    <location>
        <begin position="369"/>
        <end position="380"/>
    </location>
</feature>
<name>A0A6B9KK17_9APHY</name>
<keyword evidence="2 4" id="KW-0863">Zinc-finger</keyword>
<evidence type="ECO:0000313" key="8">
    <source>
        <dbReference type="EMBL" id="QHA24570.1"/>
    </source>
</evidence>
<feature type="region of interest" description="Disordered" evidence="5">
    <location>
        <begin position="479"/>
        <end position="533"/>
    </location>
</feature>
<dbReference type="InterPro" id="IPR017907">
    <property type="entry name" value="Znf_RING_CS"/>
</dbReference>
<gene>
    <name evidence="8" type="primary">ZnF197</name>
</gene>
<evidence type="ECO:0000259" key="7">
    <source>
        <dbReference type="PROSITE" id="PS50157"/>
    </source>
</evidence>
<dbReference type="Pfam" id="PF13923">
    <property type="entry name" value="zf-C3HC4_2"/>
    <property type="match status" value="1"/>
</dbReference>
<keyword evidence="3" id="KW-0862">Zinc</keyword>
<evidence type="ECO:0000256" key="2">
    <source>
        <dbReference type="ARBA" id="ARBA00022771"/>
    </source>
</evidence>
<dbReference type="InterPro" id="IPR047134">
    <property type="entry name" value="RNF4"/>
</dbReference>
<dbReference type="SUPFAM" id="SSF57850">
    <property type="entry name" value="RING/U-box"/>
    <property type="match status" value="1"/>
</dbReference>
<feature type="compositionally biased region" description="Basic and acidic residues" evidence="5">
    <location>
        <begin position="224"/>
        <end position="238"/>
    </location>
</feature>
<evidence type="ECO:0000256" key="1">
    <source>
        <dbReference type="ARBA" id="ARBA00022723"/>
    </source>
</evidence>
<keyword evidence="1" id="KW-0479">Metal-binding</keyword>
<dbReference type="SMART" id="SM00184">
    <property type="entry name" value="RING"/>
    <property type="match status" value="1"/>
</dbReference>
<feature type="domain" description="C2H2-type" evidence="7">
    <location>
        <begin position="102"/>
        <end position="129"/>
    </location>
</feature>
<accession>A0A6B9KK17</accession>
<dbReference type="SUPFAM" id="SSF57667">
    <property type="entry name" value="beta-beta-alpha zinc fingers"/>
    <property type="match status" value="1"/>
</dbReference>
<protein>
    <submittedName>
        <fullName evidence="8">Zinc finger protein 197</fullName>
    </submittedName>
</protein>
<dbReference type="InterPro" id="IPR036236">
    <property type="entry name" value="Znf_C2H2_sf"/>
</dbReference>